<organism evidence="2 3">
    <name type="scientific">Nocardioides conyzicola</name>
    <dbReference type="NCBI Taxonomy" id="1651781"/>
    <lineage>
        <taxon>Bacteria</taxon>
        <taxon>Bacillati</taxon>
        <taxon>Actinomycetota</taxon>
        <taxon>Actinomycetes</taxon>
        <taxon>Propionibacteriales</taxon>
        <taxon>Nocardioidaceae</taxon>
        <taxon>Nocardioides</taxon>
    </lineage>
</organism>
<accession>A0ABP8WS81</accession>
<proteinExistence type="predicted"/>
<evidence type="ECO:0000313" key="3">
    <source>
        <dbReference type="Proteomes" id="UP001499974"/>
    </source>
</evidence>
<dbReference type="Pfam" id="PF13480">
    <property type="entry name" value="Acetyltransf_6"/>
    <property type="match status" value="1"/>
</dbReference>
<dbReference type="InterPro" id="IPR038740">
    <property type="entry name" value="BioF2-like_GNAT_dom"/>
</dbReference>
<gene>
    <name evidence="2" type="ORF">GCM10023349_06890</name>
</gene>
<keyword evidence="3" id="KW-1185">Reference proteome</keyword>
<dbReference type="Proteomes" id="UP001499974">
    <property type="component" value="Unassembled WGS sequence"/>
</dbReference>
<sequence length="346" mass="36792">MGQTRANAPRPLTVVIQPQIGHHRGAWDSIGANQEISSVFQRSWWLERVSKSTTYLLVLDGDRLVGGLAVSVRRRFGVRRLTAPGPTVLCPDHLDLIAEPGAEAEVAAAVGAWFRGPGQRVLDLRGVDDDSLIARAVGVAAAPMDVAPYQSLPAAPDTYLAGRSSNFRRSVRRATRSLAALGIEHRRVEAADLPGAFDAFRSLHAGREGRGPLVAELPTLERALVAGVAAGEARVDVLASNDQVVAVCFAFVLGGRLSLYQVARSLEREHDGAGNVLLVAVIEDAVAAGCHEVDLLRGGEGYKSSFADATRPIGRLRAAHGGVARVLLAGEDAARRLNARLRSRVP</sequence>
<protein>
    <recommendedName>
        <fullName evidence="1">BioF2-like acetyltransferase domain-containing protein</fullName>
    </recommendedName>
</protein>
<name>A0ABP8WS81_9ACTN</name>
<reference evidence="3" key="1">
    <citation type="journal article" date="2019" name="Int. J. Syst. Evol. Microbiol.">
        <title>The Global Catalogue of Microorganisms (GCM) 10K type strain sequencing project: providing services to taxonomists for standard genome sequencing and annotation.</title>
        <authorList>
            <consortium name="The Broad Institute Genomics Platform"/>
            <consortium name="The Broad Institute Genome Sequencing Center for Infectious Disease"/>
            <person name="Wu L."/>
            <person name="Ma J."/>
        </authorList>
    </citation>
    <scope>NUCLEOTIDE SEQUENCE [LARGE SCALE GENOMIC DNA]</scope>
    <source>
        <strain evidence="3">JCM 18531</strain>
    </source>
</reference>
<evidence type="ECO:0000313" key="2">
    <source>
        <dbReference type="EMBL" id="GAA4694434.1"/>
    </source>
</evidence>
<comment type="caution">
    <text evidence="2">The sequence shown here is derived from an EMBL/GenBank/DDBJ whole genome shotgun (WGS) entry which is preliminary data.</text>
</comment>
<dbReference type="SUPFAM" id="SSF55729">
    <property type="entry name" value="Acyl-CoA N-acyltransferases (Nat)"/>
    <property type="match status" value="1"/>
</dbReference>
<dbReference type="InterPro" id="IPR016181">
    <property type="entry name" value="Acyl_CoA_acyltransferase"/>
</dbReference>
<feature type="domain" description="BioF2-like acetyltransferase" evidence="1">
    <location>
        <begin position="165"/>
        <end position="304"/>
    </location>
</feature>
<dbReference type="Gene3D" id="3.40.630.30">
    <property type="match status" value="1"/>
</dbReference>
<dbReference type="EMBL" id="BAABKM010000002">
    <property type="protein sequence ID" value="GAA4694434.1"/>
    <property type="molecule type" value="Genomic_DNA"/>
</dbReference>
<evidence type="ECO:0000259" key="1">
    <source>
        <dbReference type="Pfam" id="PF13480"/>
    </source>
</evidence>